<feature type="domain" description="Glycosyltransferase 2-like" evidence="1">
    <location>
        <begin position="9"/>
        <end position="119"/>
    </location>
</feature>
<dbReference type="EMBL" id="VLLA01000020">
    <property type="protein sequence ID" value="TWI63293.1"/>
    <property type="molecule type" value="Genomic_DNA"/>
</dbReference>
<proteinExistence type="predicted"/>
<comment type="caution">
    <text evidence="2">The sequence shown here is derived from an EMBL/GenBank/DDBJ whole genome shotgun (WGS) entry which is preliminary data.</text>
</comment>
<dbReference type="InterPro" id="IPR001173">
    <property type="entry name" value="Glyco_trans_2-like"/>
</dbReference>
<gene>
    <name evidence="2" type="ORF">IQ16_06352</name>
</gene>
<dbReference type="Proteomes" id="UP000316291">
    <property type="component" value="Unassembled WGS sequence"/>
</dbReference>
<dbReference type="PANTHER" id="PTHR43685">
    <property type="entry name" value="GLYCOSYLTRANSFERASE"/>
    <property type="match status" value="1"/>
</dbReference>
<accession>A0A562R392</accession>
<dbReference type="Pfam" id="PF00535">
    <property type="entry name" value="Glycos_transf_2"/>
    <property type="match status" value="1"/>
</dbReference>
<name>A0A562R392_9BRAD</name>
<dbReference type="RefSeq" id="WP_051123028.1">
    <property type="nucleotide sequence ID" value="NZ_VLLA01000020.1"/>
</dbReference>
<sequence>MTRQTPLVSIVIPLYNKADFILRTVASAASQLDVAFEIIVVDDGSTDDGAKLVHNAGLEGLFLIAQENAGVSAARNRGMTAARGKWIAFLDADDVWSCEHLATLLKAIDGSDAIAAFSNVRLQSRASCPLIDPRLVAQRVEDYFSFALRSGGYPISSSSIIALKDKLVAAGLFVEGISTGEDIDMWCRLACQGAFFYTAKLTATYNDARSHTRCSASGTVVRPFSAQRLHDLIASDELDPRLAESGRRYANFLMLEYARQLLDSGQYADARAVLLGECVPRYDPKRFLKRLIRTTSFGQTLFGLGQTHARQA</sequence>
<organism evidence="2 3">
    <name type="scientific">Bradyrhizobium huanghuaihaiense</name>
    <dbReference type="NCBI Taxonomy" id="990078"/>
    <lineage>
        <taxon>Bacteria</taxon>
        <taxon>Pseudomonadati</taxon>
        <taxon>Pseudomonadota</taxon>
        <taxon>Alphaproteobacteria</taxon>
        <taxon>Hyphomicrobiales</taxon>
        <taxon>Nitrobacteraceae</taxon>
        <taxon>Bradyrhizobium</taxon>
    </lineage>
</organism>
<dbReference type="GO" id="GO:0016740">
    <property type="term" value="F:transferase activity"/>
    <property type="evidence" value="ECO:0007669"/>
    <property type="project" value="UniProtKB-KW"/>
</dbReference>
<dbReference type="InterPro" id="IPR050834">
    <property type="entry name" value="Glycosyltransf_2"/>
</dbReference>
<dbReference type="Gene3D" id="3.90.550.10">
    <property type="entry name" value="Spore Coat Polysaccharide Biosynthesis Protein SpsA, Chain A"/>
    <property type="match status" value="1"/>
</dbReference>
<evidence type="ECO:0000313" key="3">
    <source>
        <dbReference type="Proteomes" id="UP000316291"/>
    </source>
</evidence>
<dbReference type="OrthoDB" id="9794124at2"/>
<evidence type="ECO:0000259" key="1">
    <source>
        <dbReference type="Pfam" id="PF00535"/>
    </source>
</evidence>
<evidence type="ECO:0000313" key="2">
    <source>
        <dbReference type="EMBL" id="TWI63293.1"/>
    </source>
</evidence>
<keyword evidence="2" id="KW-0808">Transferase</keyword>
<reference evidence="2 3" key="1">
    <citation type="journal article" date="2015" name="Stand. Genomic Sci.">
        <title>Genomic Encyclopedia of Bacterial and Archaeal Type Strains, Phase III: the genomes of soil and plant-associated and newly described type strains.</title>
        <authorList>
            <person name="Whitman W.B."/>
            <person name="Woyke T."/>
            <person name="Klenk H.P."/>
            <person name="Zhou Y."/>
            <person name="Lilburn T.G."/>
            <person name="Beck B.J."/>
            <person name="De Vos P."/>
            <person name="Vandamme P."/>
            <person name="Eisen J.A."/>
            <person name="Garrity G."/>
            <person name="Hugenholtz P."/>
            <person name="Kyrpides N.C."/>
        </authorList>
    </citation>
    <scope>NUCLEOTIDE SEQUENCE [LARGE SCALE GENOMIC DNA]</scope>
    <source>
        <strain evidence="2 3">CGMCC 1.10948</strain>
    </source>
</reference>
<dbReference type="SUPFAM" id="SSF53448">
    <property type="entry name" value="Nucleotide-diphospho-sugar transferases"/>
    <property type="match status" value="1"/>
</dbReference>
<keyword evidence="3" id="KW-1185">Reference proteome</keyword>
<dbReference type="PANTHER" id="PTHR43685:SF11">
    <property type="entry name" value="GLYCOSYLTRANSFERASE TAGX-RELATED"/>
    <property type="match status" value="1"/>
</dbReference>
<dbReference type="InterPro" id="IPR029044">
    <property type="entry name" value="Nucleotide-diphossugar_trans"/>
</dbReference>
<dbReference type="CDD" id="cd00761">
    <property type="entry name" value="Glyco_tranf_GTA_type"/>
    <property type="match status" value="1"/>
</dbReference>
<dbReference type="AlphaFoldDB" id="A0A562R392"/>
<protein>
    <submittedName>
        <fullName evidence="2">Glycosyl transferase family 2</fullName>
    </submittedName>
</protein>